<dbReference type="AlphaFoldDB" id="A0AAD1WG66"/>
<evidence type="ECO:0000313" key="1">
    <source>
        <dbReference type="EMBL" id="CAH2303177.1"/>
    </source>
</evidence>
<evidence type="ECO:0000313" key="2">
    <source>
        <dbReference type="Proteomes" id="UP001295444"/>
    </source>
</evidence>
<sequence length="103" mass="11387">MHLNGDEEDNAGLYPHNPCLTAKTMSDALKGGQTYAKLCYRRIIAQQVLKHVLRRPRGPVPDDGYGWRNNTGSLLHSGGVPIHDLMDFSIDVTVRCQPTTGID</sequence>
<name>A0AAD1WG66_PELCU</name>
<reference evidence="1" key="1">
    <citation type="submission" date="2022-03" db="EMBL/GenBank/DDBJ databases">
        <authorList>
            <person name="Alioto T."/>
            <person name="Alioto T."/>
            <person name="Gomez Garrido J."/>
        </authorList>
    </citation>
    <scope>NUCLEOTIDE SEQUENCE</scope>
</reference>
<keyword evidence="2" id="KW-1185">Reference proteome</keyword>
<dbReference type="EMBL" id="OW240917">
    <property type="protein sequence ID" value="CAH2303177.1"/>
    <property type="molecule type" value="Genomic_DNA"/>
</dbReference>
<dbReference type="Proteomes" id="UP001295444">
    <property type="component" value="Chromosome 06"/>
</dbReference>
<proteinExistence type="predicted"/>
<protein>
    <submittedName>
        <fullName evidence="1">Uncharacterized protein</fullName>
    </submittedName>
</protein>
<accession>A0AAD1WG66</accession>
<organism evidence="1 2">
    <name type="scientific">Pelobates cultripes</name>
    <name type="common">Western spadefoot toad</name>
    <dbReference type="NCBI Taxonomy" id="61616"/>
    <lineage>
        <taxon>Eukaryota</taxon>
        <taxon>Metazoa</taxon>
        <taxon>Chordata</taxon>
        <taxon>Craniata</taxon>
        <taxon>Vertebrata</taxon>
        <taxon>Euteleostomi</taxon>
        <taxon>Amphibia</taxon>
        <taxon>Batrachia</taxon>
        <taxon>Anura</taxon>
        <taxon>Pelobatoidea</taxon>
        <taxon>Pelobatidae</taxon>
        <taxon>Pelobates</taxon>
    </lineage>
</organism>
<gene>
    <name evidence="1" type="ORF">PECUL_23A039692</name>
</gene>